<reference evidence="10 11" key="2">
    <citation type="submission" date="2018-02" db="EMBL/GenBank/DDBJ databases">
        <title>Subsurface microbial communities from deep shales in Ohio and West Virginia, USA.</title>
        <authorList>
            <person name="Wrighton K."/>
        </authorList>
    </citation>
    <scope>NUCLEOTIDE SEQUENCE [LARGE SCALE GENOMIC DNA]</scope>
    <source>
        <strain evidence="10 11">UTICA-S1B9</strain>
    </source>
</reference>
<comment type="catalytic activity">
    <reaction evidence="4">
        <text>uridine(516) in 16S rRNA = pseudouridine(516) in 16S rRNA</text>
        <dbReference type="Rhea" id="RHEA:38867"/>
        <dbReference type="Rhea" id="RHEA-COMP:10089"/>
        <dbReference type="Rhea" id="RHEA-COMP:10090"/>
        <dbReference type="ChEBI" id="CHEBI:65314"/>
        <dbReference type="ChEBI" id="CHEBI:65315"/>
        <dbReference type="EC" id="5.4.99.19"/>
    </reaction>
</comment>
<evidence type="ECO:0000259" key="8">
    <source>
        <dbReference type="SMART" id="SM00363"/>
    </source>
</evidence>
<dbReference type="SUPFAM" id="SSF55174">
    <property type="entry name" value="Alpha-L RNA-binding motif"/>
    <property type="match status" value="1"/>
</dbReference>
<dbReference type="EC" id="5.4.99.-" evidence="7"/>
<dbReference type="InterPro" id="IPR020103">
    <property type="entry name" value="PsdUridine_synth_cat_dom_sf"/>
</dbReference>
<dbReference type="Gene3D" id="3.30.70.1560">
    <property type="entry name" value="Alpha-L RNA-binding motif"/>
    <property type="match status" value="1"/>
</dbReference>
<dbReference type="InterPro" id="IPR018496">
    <property type="entry name" value="PsdUridine_synth_RsuA/RluB_CS"/>
</dbReference>
<dbReference type="Gene3D" id="3.30.70.580">
    <property type="entry name" value="Pseudouridine synthase I, catalytic domain, N-terminal subdomain"/>
    <property type="match status" value="1"/>
</dbReference>
<keyword evidence="12" id="KW-1185">Reference proteome</keyword>
<comment type="similarity">
    <text evidence="1 7">Belongs to the pseudouridine synthase RsuA family.</text>
</comment>
<dbReference type="InterPro" id="IPR042092">
    <property type="entry name" value="PsdUridine_s_RsuA/RluB/E/F_cat"/>
</dbReference>
<dbReference type="RefSeq" id="WP_104416661.1">
    <property type="nucleotide sequence ID" value="NZ_PTIT01000021.1"/>
</dbReference>
<organism evidence="10 11">
    <name type="scientific">Marinobacter persicus</name>
    <dbReference type="NCBI Taxonomy" id="930118"/>
    <lineage>
        <taxon>Bacteria</taxon>
        <taxon>Pseudomonadati</taxon>
        <taxon>Pseudomonadota</taxon>
        <taxon>Gammaproteobacteria</taxon>
        <taxon>Pseudomonadales</taxon>
        <taxon>Marinobacteraceae</taxon>
        <taxon>Marinobacter</taxon>
    </lineage>
</organism>
<dbReference type="AlphaFoldDB" id="A0A2S6G529"/>
<comment type="caution">
    <text evidence="10">The sequence shown here is derived from an EMBL/GenBank/DDBJ whole genome shotgun (WGS) entry which is preliminary data.</text>
</comment>
<feature type="domain" description="RNA-binding S4" evidence="8">
    <location>
        <begin position="1"/>
        <end position="61"/>
    </location>
</feature>
<dbReference type="PROSITE" id="PS01149">
    <property type="entry name" value="PSI_RSU"/>
    <property type="match status" value="1"/>
</dbReference>
<protein>
    <recommendedName>
        <fullName evidence="7">Pseudouridine synthase</fullName>
        <ecNumber evidence="7">5.4.99.-</ecNumber>
    </recommendedName>
</protein>
<evidence type="ECO:0000313" key="11">
    <source>
        <dbReference type="Proteomes" id="UP000239446"/>
    </source>
</evidence>
<keyword evidence="2 6" id="KW-0694">RNA-binding</keyword>
<dbReference type="PANTHER" id="PTHR47683">
    <property type="entry name" value="PSEUDOURIDINE SYNTHASE FAMILY PROTEIN-RELATED"/>
    <property type="match status" value="1"/>
</dbReference>
<dbReference type="Pfam" id="PF00849">
    <property type="entry name" value="PseudoU_synth_2"/>
    <property type="match status" value="1"/>
</dbReference>
<sequence length="231" mass="25520">MRLDQFVANSTTLSRKDAKRAIAAGRVRVNDKPCKQARQHISARDSVQLDHQPVAMPEELYLMMNKPAGVISATTDSNQATALDLLPVELAARVHIAGRLDKDTTGLLLLTSDGQWSHQITSPRRDCPKTYRVSLAEPLGDSARKQLEEGVLLKGEDTPTKPARVVQHADTLLDLTIHEGRYHQVKRMLAAVGNRVTALHRQKIGLVTLDERLSPGEFRPLTADEIQAFNG</sequence>
<evidence type="ECO:0000313" key="9">
    <source>
        <dbReference type="EMBL" id="PPK50708.1"/>
    </source>
</evidence>
<dbReference type="GO" id="GO:0160136">
    <property type="term" value="F:16S rRNA pseudouridine(516) synthase activity"/>
    <property type="evidence" value="ECO:0007669"/>
    <property type="project" value="UniProtKB-EC"/>
</dbReference>
<dbReference type="CDD" id="cd00165">
    <property type="entry name" value="S4"/>
    <property type="match status" value="1"/>
</dbReference>
<dbReference type="InterPro" id="IPR006145">
    <property type="entry name" value="PsdUridine_synth_RsuA/RluA"/>
</dbReference>
<evidence type="ECO:0000256" key="5">
    <source>
        <dbReference type="ARBA" id="ARBA00037590"/>
    </source>
</evidence>
<dbReference type="FunFam" id="3.30.70.1560:FF:000001">
    <property type="entry name" value="Pseudouridine synthase"/>
    <property type="match status" value="1"/>
</dbReference>
<dbReference type="CDD" id="cd02553">
    <property type="entry name" value="PseudoU_synth_RsuA"/>
    <property type="match status" value="1"/>
</dbReference>
<dbReference type="GO" id="GO:0003723">
    <property type="term" value="F:RNA binding"/>
    <property type="evidence" value="ECO:0007669"/>
    <property type="project" value="UniProtKB-KW"/>
</dbReference>
<evidence type="ECO:0000256" key="1">
    <source>
        <dbReference type="ARBA" id="ARBA00008348"/>
    </source>
</evidence>
<dbReference type="EMBL" id="PTIU01000019">
    <property type="protein sequence ID" value="PPK54106.1"/>
    <property type="molecule type" value="Genomic_DNA"/>
</dbReference>
<comment type="function">
    <text evidence="5">Responsible for synthesis of pseudouridine from uracil-516 in 16S ribosomal RNA.</text>
</comment>
<name>A0A2S6G529_9GAMM</name>
<dbReference type="SUPFAM" id="SSF55120">
    <property type="entry name" value="Pseudouridine synthase"/>
    <property type="match status" value="1"/>
</dbReference>
<dbReference type="Proteomes" id="UP000239446">
    <property type="component" value="Unassembled WGS sequence"/>
</dbReference>
<dbReference type="OrthoDB" id="9807213at2"/>
<dbReference type="EMBL" id="PTIT01000021">
    <property type="protein sequence ID" value="PPK50708.1"/>
    <property type="molecule type" value="Genomic_DNA"/>
</dbReference>
<evidence type="ECO:0000256" key="6">
    <source>
        <dbReference type="PROSITE-ProRule" id="PRU00182"/>
    </source>
</evidence>
<dbReference type="NCBIfam" id="TIGR00093">
    <property type="entry name" value="pseudouridine synthase"/>
    <property type="match status" value="1"/>
</dbReference>
<evidence type="ECO:0000256" key="2">
    <source>
        <dbReference type="ARBA" id="ARBA00022884"/>
    </source>
</evidence>
<evidence type="ECO:0000256" key="4">
    <source>
        <dbReference type="ARBA" id="ARBA00036749"/>
    </source>
</evidence>
<evidence type="ECO:0000313" key="10">
    <source>
        <dbReference type="EMBL" id="PPK54106.1"/>
    </source>
</evidence>
<dbReference type="InterPro" id="IPR000748">
    <property type="entry name" value="PsdUridine_synth_RsuA/RluB/E/F"/>
</dbReference>
<dbReference type="Pfam" id="PF01479">
    <property type="entry name" value="S4"/>
    <property type="match status" value="1"/>
</dbReference>
<evidence type="ECO:0000313" key="12">
    <source>
        <dbReference type="Proteomes" id="UP000239648"/>
    </source>
</evidence>
<dbReference type="SMART" id="SM00363">
    <property type="entry name" value="S4"/>
    <property type="match status" value="1"/>
</dbReference>
<evidence type="ECO:0000256" key="3">
    <source>
        <dbReference type="ARBA" id="ARBA00023235"/>
    </source>
</evidence>
<dbReference type="Gene3D" id="3.10.290.10">
    <property type="entry name" value="RNA-binding S4 domain"/>
    <property type="match status" value="1"/>
</dbReference>
<dbReference type="InterPro" id="IPR036986">
    <property type="entry name" value="S4_RNA-bd_sf"/>
</dbReference>
<dbReference type="GO" id="GO:0000455">
    <property type="term" value="P:enzyme-directed rRNA pseudouridine synthesis"/>
    <property type="evidence" value="ECO:0007669"/>
    <property type="project" value="UniProtKB-ARBA"/>
</dbReference>
<dbReference type="InterPro" id="IPR002942">
    <property type="entry name" value="S4_RNA-bd"/>
</dbReference>
<dbReference type="Proteomes" id="UP000239648">
    <property type="component" value="Unassembled WGS sequence"/>
</dbReference>
<keyword evidence="3 7" id="KW-0413">Isomerase</keyword>
<evidence type="ECO:0000256" key="7">
    <source>
        <dbReference type="RuleBase" id="RU003887"/>
    </source>
</evidence>
<dbReference type="InterPro" id="IPR020094">
    <property type="entry name" value="TruA/RsuA/RluB/E/F_N"/>
</dbReference>
<dbReference type="PANTHER" id="PTHR47683:SF4">
    <property type="entry name" value="PSEUDOURIDINE SYNTHASE"/>
    <property type="match status" value="1"/>
</dbReference>
<dbReference type="GO" id="GO:0005829">
    <property type="term" value="C:cytosol"/>
    <property type="evidence" value="ECO:0007669"/>
    <property type="project" value="UniProtKB-ARBA"/>
</dbReference>
<gene>
    <name evidence="10" type="ORF">B0H24_101927</name>
    <name evidence="9" type="ORF">BY455_12127</name>
</gene>
<reference evidence="9 12" key="1">
    <citation type="submission" date="2018-02" db="EMBL/GenBank/DDBJ databases">
        <title>Deep subsurface shale carbon reservoir microbial communities from Ohio and West Virginia, USA.</title>
        <authorList>
            <person name="Wrighton K."/>
        </authorList>
    </citation>
    <scope>NUCLEOTIDE SEQUENCE [LARGE SCALE GENOMIC DNA]</scope>
    <source>
        <strain evidence="9 12">UTICA-S1B6</strain>
    </source>
</reference>
<accession>A0A2S6G529</accession>
<dbReference type="PROSITE" id="PS50889">
    <property type="entry name" value="S4"/>
    <property type="match status" value="1"/>
</dbReference>
<dbReference type="InterPro" id="IPR050343">
    <property type="entry name" value="RsuA_PseudoU_synthase"/>
</dbReference>
<proteinExistence type="inferred from homology"/>